<dbReference type="InterPro" id="IPR000757">
    <property type="entry name" value="Beta-glucanase-like"/>
</dbReference>
<dbReference type="AlphaFoldDB" id="A0A9P4HMA6"/>
<comment type="caution">
    <text evidence="4">The sequence shown here is derived from an EMBL/GenBank/DDBJ whole genome shotgun (WGS) entry which is preliminary data.</text>
</comment>
<sequence length="465" mass="51691">MSRVETATTTATATPIRPGTPESDNITPAPASRNRQTVNPFSTPYGSMPTSANGSIYDTSSHNSQQAQQPRYFRSRRVKKGTVEQPWKDRKDPKEKWVTIIPLIGIAVGLAVSGVLIWDGLRTVVNHSYCPVLNEDFSNGFNTEVWTKEVEVGGYGNGQFDETTNTDENVFVKDGALYIKPTLQDASLIESNNVLNLLASKDCTSDIWSNCVAVTNTTNGTIINPVKSGRINTKAGASIKYGRVEVEARLPAGDWLWPAIWMLPKDSVYGSWPRSGEIDIMESRGNNYTYGQGGNNIFSSTLHFGPNSANDGWWTNNVKRKALHTTYAAGFHTFGLEWSEKYLFTYVDSRLIQVMYSTFNKPFWQKGNFPLADSNGTRLSDPWSYTGNDATPFDQDFYLILNVAVGGTNGWFKDGHSGKPWVDASVTASHDFWNARDQWGPTWDDGGQMVVKSVKMWQQKGYNGC</sequence>
<accession>A0A9P4HMA6</accession>
<protein>
    <submittedName>
        <fullName evidence="4">Glycoside hydrolase family 16 protein</fullName>
    </submittedName>
</protein>
<feature type="domain" description="GH16" evidence="3">
    <location>
        <begin position="116"/>
        <end position="462"/>
    </location>
</feature>
<dbReference type="PANTHER" id="PTHR10963:SF62">
    <property type="entry name" value="GLUCAN 1,3-BETA-GLUCOSIDASE"/>
    <property type="match status" value="1"/>
</dbReference>
<feature type="compositionally biased region" description="Polar residues" evidence="1">
    <location>
        <begin position="33"/>
        <end position="69"/>
    </location>
</feature>
<dbReference type="SUPFAM" id="SSF49899">
    <property type="entry name" value="Concanavalin A-like lectins/glucanases"/>
    <property type="match status" value="1"/>
</dbReference>
<gene>
    <name evidence="4" type="ORF">K490DRAFT_51735</name>
</gene>
<dbReference type="GO" id="GO:0004553">
    <property type="term" value="F:hydrolase activity, hydrolyzing O-glycosyl compounds"/>
    <property type="evidence" value="ECO:0007669"/>
    <property type="project" value="InterPro"/>
</dbReference>
<keyword evidence="4" id="KW-0378">Hydrolase</keyword>
<evidence type="ECO:0000256" key="1">
    <source>
        <dbReference type="SAM" id="MobiDB-lite"/>
    </source>
</evidence>
<evidence type="ECO:0000256" key="2">
    <source>
        <dbReference type="SAM" id="Phobius"/>
    </source>
</evidence>
<feature type="transmembrane region" description="Helical" evidence="2">
    <location>
        <begin position="97"/>
        <end position="118"/>
    </location>
</feature>
<feature type="compositionally biased region" description="Low complexity" evidence="1">
    <location>
        <begin position="1"/>
        <end position="14"/>
    </location>
</feature>
<proteinExistence type="predicted"/>
<feature type="region of interest" description="Disordered" evidence="1">
    <location>
        <begin position="1"/>
        <end position="72"/>
    </location>
</feature>
<keyword evidence="2" id="KW-0472">Membrane</keyword>
<keyword evidence="2" id="KW-1133">Transmembrane helix</keyword>
<dbReference type="Proteomes" id="UP000799776">
    <property type="component" value="Unassembled WGS sequence"/>
</dbReference>
<name>A0A9P4HMA6_9PEZI</name>
<dbReference type="Pfam" id="PF00722">
    <property type="entry name" value="Glyco_hydro_16"/>
    <property type="match status" value="1"/>
</dbReference>
<dbReference type="PROSITE" id="PS51762">
    <property type="entry name" value="GH16_2"/>
    <property type="match status" value="1"/>
</dbReference>
<evidence type="ECO:0000259" key="3">
    <source>
        <dbReference type="PROSITE" id="PS51762"/>
    </source>
</evidence>
<dbReference type="FunFam" id="2.60.120.200:FF:000178">
    <property type="entry name" value="Glycoside hydrolase family 16 protein"/>
    <property type="match status" value="1"/>
</dbReference>
<reference evidence="4" key="1">
    <citation type="journal article" date="2020" name="Stud. Mycol.">
        <title>101 Dothideomycetes genomes: a test case for predicting lifestyles and emergence of pathogens.</title>
        <authorList>
            <person name="Haridas S."/>
            <person name="Albert R."/>
            <person name="Binder M."/>
            <person name="Bloem J."/>
            <person name="Labutti K."/>
            <person name="Salamov A."/>
            <person name="Andreopoulos B."/>
            <person name="Baker S."/>
            <person name="Barry K."/>
            <person name="Bills G."/>
            <person name="Bluhm B."/>
            <person name="Cannon C."/>
            <person name="Castanera R."/>
            <person name="Culley D."/>
            <person name="Daum C."/>
            <person name="Ezra D."/>
            <person name="Gonzalez J."/>
            <person name="Henrissat B."/>
            <person name="Kuo A."/>
            <person name="Liang C."/>
            <person name="Lipzen A."/>
            <person name="Lutzoni F."/>
            <person name="Magnuson J."/>
            <person name="Mondo S."/>
            <person name="Nolan M."/>
            <person name="Ohm R."/>
            <person name="Pangilinan J."/>
            <person name="Park H.-J."/>
            <person name="Ramirez L."/>
            <person name="Alfaro M."/>
            <person name="Sun H."/>
            <person name="Tritt A."/>
            <person name="Yoshinaga Y."/>
            <person name="Zwiers L.-H."/>
            <person name="Turgeon B."/>
            <person name="Goodwin S."/>
            <person name="Spatafora J."/>
            <person name="Crous P."/>
            <person name="Grigoriev I."/>
        </authorList>
    </citation>
    <scope>NUCLEOTIDE SEQUENCE</scope>
    <source>
        <strain evidence="4">CBS 121410</strain>
    </source>
</reference>
<dbReference type="OrthoDB" id="4781at2759"/>
<dbReference type="EMBL" id="ML978788">
    <property type="protein sequence ID" value="KAF2083422.1"/>
    <property type="molecule type" value="Genomic_DNA"/>
</dbReference>
<keyword evidence="2" id="KW-0812">Transmembrane</keyword>
<dbReference type="PANTHER" id="PTHR10963">
    <property type="entry name" value="GLYCOSYL HYDROLASE-RELATED"/>
    <property type="match status" value="1"/>
</dbReference>
<dbReference type="InterPro" id="IPR013320">
    <property type="entry name" value="ConA-like_dom_sf"/>
</dbReference>
<dbReference type="Gene3D" id="2.60.120.200">
    <property type="match status" value="1"/>
</dbReference>
<evidence type="ECO:0000313" key="4">
    <source>
        <dbReference type="EMBL" id="KAF2083422.1"/>
    </source>
</evidence>
<evidence type="ECO:0000313" key="5">
    <source>
        <dbReference type="Proteomes" id="UP000799776"/>
    </source>
</evidence>
<dbReference type="GO" id="GO:0005975">
    <property type="term" value="P:carbohydrate metabolic process"/>
    <property type="evidence" value="ECO:0007669"/>
    <property type="project" value="InterPro"/>
</dbReference>
<dbReference type="InterPro" id="IPR050546">
    <property type="entry name" value="Glycosyl_Hydrlase_16"/>
</dbReference>
<keyword evidence="5" id="KW-1185">Reference proteome</keyword>
<organism evidence="4 5">
    <name type="scientific">Saccharata proteae CBS 121410</name>
    <dbReference type="NCBI Taxonomy" id="1314787"/>
    <lineage>
        <taxon>Eukaryota</taxon>
        <taxon>Fungi</taxon>
        <taxon>Dikarya</taxon>
        <taxon>Ascomycota</taxon>
        <taxon>Pezizomycotina</taxon>
        <taxon>Dothideomycetes</taxon>
        <taxon>Dothideomycetes incertae sedis</taxon>
        <taxon>Botryosphaeriales</taxon>
        <taxon>Saccharataceae</taxon>
        <taxon>Saccharata</taxon>
    </lineage>
</organism>